<gene>
    <name evidence="1" type="ORF">METZ01_LOCUS56001</name>
</gene>
<reference evidence="1" key="1">
    <citation type="submission" date="2018-05" db="EMBL/GenBank/DDBJ databases">
        <authorList>
            <person name="Lanie J.A."/>
            <person name="Ng W.-L."/>
            <person name="Kazmierczak K.M."/>
            <person name="Andrzejewski T.M."/>
            <person name="Davidsen T.M."/>
            <person name="Wayne K.J."/>
            <person name="Tettelin H."/>
            <person name="Glass J.I."/>
            <person name="Rusch D."/>
            <person name="Podicherti R."/>
            <person name="Tsui H.-C.T."/>
            <person name="Winkler M.E."/>
        </authorList>
    </citation>
    <scope>NUCLEOTIDE SEQUENCE</scope>
</reference>
<dbReference type="AlphaFoldDB" id="A0A381SLD3"/>
<organism evidence="1">
    <name type="scientific">marine metagenome</name>
    <dbReference type="NCBI Taxonomy" id="408172"/>
    <lineage>
        <taxon>unclassified sequences</taxon>
        <taxon>metagenomes</taxon>
        <taxon>ecological metagenomes</taxon>
    </lineage>
</organism>
<proteinExistence type="predicted"/>
<feature type="non-terminal residue" evidence="1">
    <location>
        <position position="1"/>
    </location>
</feature>
<sequence>VETAALFLARFILPVMEKHGQTLVQVEIGVHAIIMQQ</sequence>
<dbReference type="EMBL" id="UINC01003078">
    <property type="protein sequence ID" value="SVA03147.1"/>
    <property type="molecule type" value="Genomic_DNA"/>
</dbReference>
<protein>
    <submittedName>
        <fullName evidence="1">Uncharacterized protein</fullName>
    </submittedName>
</protein>
<name>A0A381SLD3_9ZZZZ</name>
<evidence type="ECO:0000313" key="1">
    <source>
        <dbReference type="EMBL" id="SVA03147.1"/>
    </source>
</evidence>
<accession>A0A381SLD3</accession>